<evidence type="ECO:0000256" key="2">
    <source>
        <dbReference type="SAM" id="Phobius"/>
    </source>
</evidence>
<dbReference type="PANTHER" id="PTHR16253">
    <property type="entry name" value="TETRATRICOPEPTIDE REPEAT PROTEIN 22"/>
    <property type="match status" value="1"/>
</dbReference>
<protein>
    <recommendedName>
        <fullName evidence="3">TIR domain-containing protein</fullName>
    </recommendedName>
</protein>
<dbReference type="SUPFAM" id="SSF52200">
    <property type="entry name" value="Toll/Interleukin receptor TIR domain"/>
    <property type="match status" value="1"/>
</dbReference>
<name>A0ABD3U368_SINWO</name>
<dbReference type="InterPro" id="IPR042342">
    <property type="entry name" value="TTC22"/>
</dbReference>
<dbReference type="EMBL" id="JBJQND010000017">
    <property type="protein sequence ID" value="KAL3842890.1"/>
    <property type="molecule type" value="Genomic_DNA"/>
</dbReference>
<proteinExistence type="predicted"/>
<dbReference type="Gene3D" id="3.40.50.10140">
    <property type="entry name" value="Toll/interleukin-1 receptor homology (TIR) domain"/>
    <property type="match status" value="1"/>
</dbReference>
<feature type="domain" description="TIR" evidence="3">
    <location>
        <begin position="36"/>
        <end position="168"/>
    </location>
</feature>
<evidence type="ECO:0000256" key="1">
    <source>
        <dbReference type="SAM" id="MobiDB-lite"/>
    </source>
</evidence>
<dbReference type="InterPro" id="IPR035897">
    <property type="entry name" value="Toll_tir_struct_dom_sf"/>
</dbReference>
<dbReference type="AlphaFoldDB" id="A0ABD3U368"/>
<gene>
    <name evidence="4" type="ORF">ACJMK2_020865</name>
</gene>
<dbReference type="PROSITE" id="PS50104">
    <property type="entry name" value="TIR"/>
    <property type="match status" value="1"/>
</dbReference>
<feature type="transmembrane region" description="Helical" evidence="2">
    <location>
        <begin position="262"/>
        <end position="285"/>
    </location>
</feature>
<dbReference type="PANTHER" id="PTHR16253:SF0">
    <property type="entry name" value="TETRATRICOPEPTIDE REPEAT PROTEIN 22"/>
    <property type="match status" value="1"/>
</dbReference>
<keyword evidence="2" id="KW-1133">Transmembrane helix</keyword>
<evidence type="ECO:0000259" key="3">
    <source>
        <dbReference type="PROSITE" id="PS50104"/>
    </source>
</evidence>
<keyword evidence="5" id="KW-1185">Reference proteome</keyword>
<reference evidence="4 5" key="1">
    <citation type="submission" date="2024-11" db="EMBL/GenBank/DDBJ databases">
        <title>Chromosome-level genome assembly of the freshwater bivalve Anodonta woodiana.</title>
        <authorList>
            <person name="Chen X."/>
        </authorList>
    </citation>
    <scope>NUCLEOTIDE SEQUENCE [LARGE SCALE GENOMIC DNA]</scope>
    <source>
        <strain evidence="4">MN2024</strain>
        <tissue evidence="4">Gills</tissue>
    </source>
</reference>
<feature type="transmembrane region" description="Helical" evidence="2">
    <location>
        <begin position="297"/>
        <end position="322"/>
    </location>
</feature>
<dbReference type="SMART" id="SM00255">
    <property type="entry name" value="TIR"/>
    <property type="match status" value="1"/>
</dbReference>
<feature type="region of interest" description="Disordered" evidence="1">
    <location>
        <begin position="473"/>
        <end position="508"/>
    </location>
</feature>
<evidence type="ECO:0000313" key="4">
    <source>
        <dbReference type="EMBL" id="KAL3842890.1"/>
    </source>
</evidence>
<dbReference type="Pfam" id="PF13676">
    <property type="entry name" value="TIR_2"/>
    <property type="match status" value="1"/>
</dbReference>
<dbReference type="Proteomes" id="UP001634394">
    <property type="component" value="Unassembled WGS sequence"/>
</dbReference>
<dbReference type="InterPro" id="IPR000157">
    <property type="entry name" value="TIR_dom"/>
</dbReference>
<sequence length="591" mass="67575">MEVNVVISGQPVENAAVIGEHHTDHKVDRRPLSENKKYHVFFCYRDVPNDKLWVKEAVKKLENDFGFICCDHERDFLAGTKVIANIKYGIKNSEKVVCVLSKEGLASEYLRLETEMAHKEGIDKRENLLIPVFLDNCEIPEELKLLTYIDARKEISETTWWPKLIAAIEAKEEYSFFKGRKEEETQYKSGTQPTYQIKKLGLLETTFSCTKCSVESTSKYIPWELASMDAAVPVETIKNIKKDLLDAPIIKCKQRCSWFCTGLLILVVLVCLTCCVVDIFVLCYCGADPVIGKDKCFTYFGLLVALHISDGIFVVVAFKLYYQVPTDIHIKIAEYNIELIKKGILITLVGTRKWRSVSIVFYRASFDSCKQYILFHLKEDKKPKMETFVNISETETQHDADGMPSLTRSGNEDLAQATQTLHCSHDMKFETETLVETSKMQEHRIADDICLLDPSENDQLDQPTEVYAHNVGLRQKDDDQGSTIVNLSDQDNGPQLTQNSQSPQSSDLGNIENEAMTLLLLYAHEYLGQVFNGKMKNPKEDRHIPDCTCLCQYIEQMDKEFRKLVDKNKIIYVKNSSIEHNTKTILDAFRL</sequence>
<feature type="compositionally biased region" description="Polar residues" evidence="1">
    <location>
        <begin position="481"/>
        <end position="508"/>
    </location>
</feature>
<comment type="caution">
    <text evidence="4">The sequence shown here is derived from an EMBL/GenBank/DDBJ whole genome shotgun (WGS) entry which is preliminary data.</text>
</comment>
<keyword evidence="2" id="KW-0472">Membrane</keyword>
<organism evidence="4 5">
    <name type="scientific">Sinanodonta woodiana</name>
    <name type="common">Chinese pond mussel</name>
    <name type="synonym">Anodonta woodiana</name>
    <dbReference type="NCBI Taxonomy" id="1069815"/>
    <lineage>
        <taxon>Eukaryota</taxon>
        <taxon>Metazoa</taxon>
        <taxon>Spiralia</taxon>
        <taxon>Lophotrochozoa</taxon>
        <taxon>Mollusca</taxon>
        <taxon>Bivalvia</taxon>
        <taxon>Autobranchia</taxon>
        <taxon>Heteroconchia</taxon>
        <taxon>Palaeoheterodonta</taxon>
        <taxon>Unionida</taxon>
        <taxon>Unionoidea</taxon>
        <taxon>Unionidae</taxon>
        <taxon>Unioninae</taxon>
        <taxon>Sinanodonta</taxon>
    </lineage>
</organism>
<accession>A0ABD3U368</accession>
<evidence type="ECO:0000313" key="5">
    <source>
        <dbReference type="Proteomes" id="UP001634394"/>
    </source>
</evidence>
<keyword evidence="2" id="KW-0812">Transmembrane</keyword>